<dbReference type="EMBL" id="VWOX01000011">
    <property type="protein sequence ID" value="KAA5541135.1"/>
    <property type="molecule type" value="Genomic_DNA"/>
</dbReference>
<dbReference type="Gene3D" id="3.75.10.10">
    <property type="entry name" value="L-arginine/glycine Amidinotransferase, Chain A"/>
    <property type="match status" value="1"/>
</dbReference>
<evidence type="ECO:0000256" key="1">
    <source>
        <dbReference type="ARBA" id="ARBA00022801"/>
    </source>
</evidence>
<dbReference type="GO" id="GO:0004668">
    <property type="term" value="F:protein-arginine deiminase activity"/>
    <property type="evidence" value="ECO:0007669"/>
    <property type="project" value="InterPro"/>
</dbReference>
<dbReference type="Pfam" id="PF04371">
    <property type="entry name" value="PAD_porph"/>
    <property type="match status" value="1"/>
</dbReference>
<comment type="caution">
    <text evidence="2">The sequence shown here is derived from an EMBL/GenBank/DDBJ whole genome shotgun (WGS) entry which is preliminary data.</text>
</comment>
<evidence type="ECO:0000313" key="3">
    <source>
        <dbReference type="Proteomes" id="UP000324479"/>
    </source>
</evidence>
<accession>A0A5M6D7F6</accession>
<dbReference type="AlphaFoldDB" id="A0A5M6D7F6"/>
<keyword evidence="1" id="KW-0378">Hydrolase</keyword>
<dbReference type="SUPFAM" id="SSF55909">
    <property type="entry name" value="Pentein"/>
    <property type="match status" value="1"/>
</dbReference>
<organism evidence="2 3">
    <name type="scientific">Roseiconus nitratireducens</name>
    <dbReference type="NCBI Taxonomy" id="2605748"/>
    <lineage>
        <taxon>Bacteria</taxon>
        <taxon>Pseudomonadati</taxon>
        <taxon>Planctomycetota</taxon>
        <taxon>Planctomycetia</taxon>
        <taxon>Pirellulales</taxon>
        <taxon>Pirellulaceae</taxon>
        <taxon>Roseiconus</taxon>
    </lineage>
</organism>
<dbReference type="GO" id="GO:0009446">
    <property type="term" value="P:putrescine biosynthetic process"/>
    <property type="evidence" value="ECO:0007669"/>
    <property type="project" value="InterPro"/>
</dbReference>
<sequence length="345" mass="38028">MPAEWEPQRAVWIAWPHSLETWPGHFDPIPDVFRRFINAIAQSLPVHVIGPSEYRSVARIEQLPNVRWFDVPTNDSWIRDYGPTFVFGDPGATSDGDDLAIDWRFNAWGGKYPPWDDDDQATKSVIELAGWRGVEGGLCLEGGALEWDGTGRLLTTTDCLVTPTRNPGWSKQQIADRLADLTGTREIVWVDGGGLVGDDTDGHIDQLARFVDPQNVVVAVCEDPEDPNHDGLWANHRLLQQWGQTTSPRVAVHPLPIPPPRSVDSTRVPESYCNFLRLGPERLLVPSFGNRRSDQAAVGLLTDLAQQATPGVQVTTVDSRDLVWGLGALHCASLNEPLRSTATGG</sequence>
<evidence type="ECO:0000313" key="2">
    <source>
        <dbReference type="EMBL" id="KAA5541135.1"/>
    </source>
</evidence>
<protein>
    <submittedName>
        <fullName evidence="2">Agmatine deiminase family protein</fullName>
    </submittedName>
</protein>
<dbReference type="GO" id="GO:0047632">
    <property type="term" value="F:agmatine deiminase activity"/>
    <property type="evidence" value="ECO:0007669"/>
    <property type="project" value="TreeGrafter"/>
</dbReference>
<name>A0A5M6D7F6_9BACT</name>
<dbReference type="Proteomes" id="UP000324479">
    <property type="component" value="Unassembled WGS sequence"/>
</dbReference>
<reference evidence="2 3" key="1">
    <citation type="submission" date="2019-08" db="EMBL/GenBank/DDBJ databases">
        <authorList>
            <person name="Dhanesh K."/>
            <person name="Kumar G."/>
            <person name="Sasikala C."/>
            <person name="Venkata Ramana C."/>
        </authorList>
    </citation>
    <scope>NUCLEOTIDE SEQUENCE [LARGE SCALE GENOMIC DNA]</scope>
    <source>
        <strain evidence="2 3">JC645</strain>
    </source>
</reference>
<gene>
    <name evidence="2" type="ORF">FYK55_19445</name>
</gene>
<dbReference type="PANTHER" id="PTHR31377">
    <property type="entry name" value="AGMATINE DEIMINASE-RELATED"/>
    <property type="match status" value="1"/>
</dbReference>
<dbReference type="InterPro" id="IPR007466">
    <property type="entry name" value="Peptidyl-Arg-deiminase_porph"/>
</dbReference>
<dbReference type="PANTHER" id="PTHR31377:SF0">
    <property type="entry name" value="AGMATINE DEIMINASE-RELATED"/>
    <property type="match status" value="1"/>
</dbReference>
<proteinExistence type="predicted"/>
<keyword evidence="3" id="KW-1185">Reference proteome</keyword>